<comment type="caution">
    <text evidence="1">The sequence shown here is derived from an EMBL/GenBank/DDBJ whole genome shotgun (WGS) entry which is preliminary data.</text>
</comment>
<name>A0ABW3KHN9_9GAMM</name>
<dbReference type="Proteomes" id="UP001597048">
    <property type="component" value="Unassembled WGS sequence"/>
</dbReference>
<evidence type="ECO:0000313" key="2">
    <source>
        <dbReference type="Proteomes" id="UP001597048"/>
    </source>
</evidence>
<dbReference type="PANTHER" id="PTHR12526">
    <property type="entry name" value="GLYCOSYLTRANSFERASE"/>
    <property type="match status" value="1"/>
</dbReference>
<reference evidence="2" key="1">
    <citation type="journal article" date="2019" name="Int. J. Syst. Evol. Microbiol.">
        <title>The Global Catalogue of Microorganisms (GCM) 10K type strain sequencing project: providing services to taxonomists for standard genome sequencing and annotation.</title>
        <authorList>
            <consortium name="The Broad Institute Genomics Platform"/>
            <consortium name="The Broad Institute Genome Sequencing Center for Infectious Disease"/>
            <person name="Wu L."/>
            <person name="Ma J."/>
        </authorList>
    </citation>
    <scope>NUCLEOTIDE SEQUENCE [LARGE SCALE GENOMIC DNA]</scope>
    <source>
        <strain evidence="2">CCUG 60525</strain>
    </source>
</reference>
<keyword evidence="1" id="KW-0328">Glycosyltransferase</keyword>
<accession>A0ABW3KHN9</accession>
<dbReference type="RefSeq" id="WP_379557208.1">
    <property type="nucleotide sequence ID" value="NZ_JBHTJS010000010.1"/>
</dbReference>
<dbReference type="EC" id="2.4.-.-" evidence="1"/>
<keyword evidence="1" id="KW-0808">Transferase</keyword>
<dbReference type="Gene3D" id="3.40.50.2000">
    <property type="entry name" value="Glycogen Phosphorylase B"/>
    <property type="match status" value="2"/>
</dbReference>
<dbReference type="GO" id="GO:0016757">
    <property type="term" value="F:glycosyltransferase activity"/>
    <property type="evidence" value="ECO:0007669"/>
    <property type="project" value="UniProtKB-KW"/>
</dbReference>
<dbReference type="SUPFAM" id="SSF53756">
    <property type="entry name" value="UDP-Glycosyltransferase/glycogen phosphorylase"/>
    <property type="match status" value="1"/>
</dbReference>
<gene>
    <name evidence="1" type="ORF">ACFQ1C_03805</name>
</gene>
<evidence type="ECO:0000313" key="1">
    <source>
        <dbReference type="EMBL" id="MFD1007282.1"/>
    </source>
</evidence>
<protein>
    <submittedName>
        <fullName evidence="1">Glycosyltransferase</fullName>
        <ecNumber evidence="1">2.4.-.-</ecNumber>
    </submittedName>
</protein>
<organism evidence="1 2">
    <name type="scientific">Oceanisphaera ostreae</name>
    <dbReference type="NCBI Taxonomy" id="914151"/>
    <lineage>
        <taxon>Bacteria</taxon>
        <taxon>Pseudomonadati</taxon>
        <taxon>Pseudomonadota</taxon>
        <taxon>Gammaproteobacteria</taxon>
        <taxon>Aeromonadales</taxon>
        <taxon>Aeromonadaceae</taxon>
        <taxon>Oceanisphaera</taxon>
    </lineage>
</organism>
<dbReference type="Pfam" id="PF13692">
    <property type="entry name" value="Glyco_trans_1_4"/>
    <property type="match status" value="1"/>
</dbReference>
<keyword evidence="2" id="KW-1185">Reference proteome</keyword>
<dbReference type="EMBL" id="JBHTJS010000010">
    <property type="protein sequence ID" value="MFD1007282.1"/>
    <property type="molecule type" value="Genomic_DNA"/>
</dbReference>
<sequence>MIDTAVIVLLDKAWPPEHSFVDGMLASVVPQHQIAKVNLIVSKGTAENAKPKKYFNATCIPLLYERRGVGRVINFFLAVNTITKLVKHHQKKKRKVVVWVRNEPIYLLSAAITKGSYCKLVFQSSYPHERYSGNHVMRFFARFLYQIAGRNVDSVTGVSPAGTLRAQKYCPNASYSHYIPLMSDLPVSNTNSSILPLDEMKKPVFVYIGTHAAKRQQEVILRGIKKVVQQGGEATFLFVGATDEDEERLVKMSQVQQLIKDKVIHFIRPVSRLAIPNILSHCDVGLSLVPPNDENYEMSPTKLAEYMGAGLAVLASNGVALQEKFVSDSNSGYLVDWHEDSIANGILSLLSPNTSLTEFKESSKYYAENFLKYEFFIEQFKALISNNER</sequence>
<proteinExistence type="predicted"/>